<reference evidence="3 4" key="1">
    <citation type="submission" date="2021-08" db="EMBL/GenBank/DDBJ databases">
        <title>Nocardioides bacterium WL0053 sp. nov., isolated from the sediment.</title>
        <authorList>
            <person name="Wang L."/>
            <person name="Zhang D."/>
            <person name="Zhang A."/>
        </authorList>
    </citation>
    <scope>NUCLEOTIDE SEQUENCE [LARGE SCALE GENOMIC DNA]</scope>
    <source>
        <strain evidence="3 4">WL0053</strain>
    </source>
</reference>
<dbReference type="EMBL" id="JAIEZQ010000001">
    <property type="protein sequence ID" value="MBY9073403.1"/>
    <property type="molecule type" value="Genomic_DNA"/>
</dbReference>
<name>A0ABS7RH53_9ACTN</name>
<feature type="transmembrane region" description="Helical" evidence="2">
    <location>
        <begin position="252"/>
        <end position="271"/>
    </location>
</feature>
<evidence type="ECO:0000313" key="3">
    <source>
        <dbReference type="EMBL" id="MBY9073403.1"/>
    </source>
</evidence>
<evidence type="ECO:0008006" key="5">
    <source>
        <dbReference type="Google" id="ProtNLM"/>
    </source>
</evidence>
<feature type="region of interest" description="Disordered" evidence="1">
    <location>
        <begin position="445"/>
        <end position="509"/>
    </location>
</feature>
<feature type="transmembrane region" description="Helical" evidence="2">
    <location>
        <begin position="278"/>
        <end position="299"/>
    </location>
</feature>
<feature type="transmembrane region" description="Helical" evidence="2">
    <location>
        <begin position="416"/>
        <end position="435"/>
    </location>
</feature>
<feature type="compositionally biased region" description="Low complexity" evidence="1">
    <location>
        <begin position="445"/>
        <end position="457"/>
    </location>
</feature>
<keyword evidence="2" id="KW-0472">Membrane</keyword>
<protein>
    <recommendedName>
        <fullName evidence="5">Integral membrane protein</fullName>
    </recommendedName>
</protein>
<feature type="transmembrane region" description="Helical" evidence="2">
    <location>
        <begin position="49"/>
        <end position="71"/>
    </location>
</feature>
<dbReference type="Proteomes" id="UP000754710">
    <property type="component" value="Unassembled WGS sequence"/>
</dbReference>
<accession>A0ABS7RH53</accession>
<feature type="compositionally biased region" description="Basic and acidic residues" evidence="1">
    <location>
        <begin position="500"/>
        <end position="509"/>
    </location>
</feature>
<feature type="transmembrane region" description="Helical" evidence="2">
    <location>
        <begin position="331"/>
        <end position="350"/>
    </location>
</feature>
<comment type="caution">
    <text evidence="3">The sequence shown here is derived from an EMBL/GenBank/DDBJ whole genome shotgun (WGS) entry which is preliminary data.</text>
</comment>
<feature type="region of interest" description="Disordered" evidence="1">
    <location>
        <begin position="1"/>
        <end position="40"/>
    </location>
</feature>
<feature type="compositionally biased region" description="Polar residues" evidence="1">
    <location>
        <begin position="20"/>
        <end position="32"/>
    </location>
</feature>
<evidence type="ECO:0000313" key="4">
    <source>
        <dbReference type="Proteomes" id="UP000754710"/>
    </source>
</evidence>
<feature type="compositionally biased region" description="Low complexity" evidence="1">
    <location>
        <begin position="465"/>
        <end position="476"/>
    </location>
</feature>
<proteinExistence type="predicted"/>
<evidence type="ECO:0000256" key="1">
    <source>
        <dbReference type="SAM" id="MobiDB-lite"/>
    </source>
</evidence>
<keyword evidence="4" id="KW-1185">Reference proteome</keyword>
<dbReference type="RefSeq" id="WP_221023205.1">
    <property type="nucleotide sequence ID" value="NZ_JAIEZQ010000001.1"/>
</dbReference>
<organism evidence="3 4">
    <name type="scientific">Nocardioides jiangsuensis</name>
    <dbReference type="NCBI Taxonomy" id="2866161"/>
    <lineage>
        <taxon>Bacteria</taxon>
        <taxon>Bacillati</taxon>
        <taxon>Actinomycetota</taxon>
        <taxon>Actinomycetes</taxon>
        <taxon>Propionibacteriales</taxon>
        <taxon>Nocardioidaceae</taxon>
        <taxon>Nocardioides</taxon>
    </lineage>
</organism>
<sequence length="509" mass="52593">MDESEELQQLRQRVTELETELQQARTAPSVATPSEPGPRALERTRWRSVVAATCIGLACVLAPLSVTAVWASDEVSDTDRYVETVAPLAEDPAIQNAVADAVTEEIFTYVDVEAITSEALAALAAQDIAPRAAAGLEALQVPIVNGIEGFTRTEVGKVLASPQFATVWEQANRAAHTELVNLLSGEQGGAVSAQNGTVTLNLGPIVAAVKQQLIAEGYTIANNIPAVDRSIVLVSSDAVTKAQGVYRLLDGLGRWLPVIALALFAVGVYVATGHRRALLLGSLGVAGSMLLLGVALAVARPLYLDAIPSDVLPREAAGNIFDTLVRFLRNGLRVTAVLALVVALGAFFTGPSTTAARTRRGLAETVGVLGGRAEAAGVRTGGVGTWTAAHRRPLRIGLVIAGALVLTFWSRPTVGVVLWTAVAVLVGIGVVEFLARTGTPEPRAAVAGEGAAGAPATTPYPAPGEPAAEAPTAPLPRQREPVTPGAPSPATPSGEGSETQVEKEASPHG</sequence>
<evidence type="ECO:0000256" key="2">
    <source>
        <dbReference type="SAM" id="Phobius"/>
    </source>
</evidence>
<keyword evidence="2" id="KW-0812">Transmembrane</keyword>
<gene>
    <name evidence="3" type="ORF">K1X13_01090</name>
</gene>
<keyword evidence="2" id="KW-1133">Transmembrane helix</keyword>
<feature type="transmembrane region" description="Helical" evidence="2">
    <location>
        <begin position="394"/>
        <end position="410"/>
    </location>
</feature>